<keyword evidence="1" id="KW-0472">Membrane</keyword>
<dbReference type="EMBL" id="AP025226">
    <property type="protein sequence ID" value="BDB99916.1"/>
    <property type="molecule type" value="Genomic_DNA"/>
</dbReference>
<evidence type="ECO:0008006" key="4">
    <source>
        <dbReference type="Google" id="ProtNLM"/>
    </source>
</evidence>
<evidence type="ECO:0000256" key="1">
    <source>
        <dbReference type="SAM" id="Phobius"/>
    </source>
</evidence>
<name>A0AAQ4CVT5_9CREN</name>
<protein>
    <recommendedName>
        <fullName evidence="4">Thermopsin</fullName>
    </recommendedName>
</protein>
<keyword evidence="1" id="KW-1133">Transmembrane helix</keyword>
<dbReference type="InterPro" id="IPR007981">
    <property type="entry name" value="Peptidase_A5"/>
</dbReference>
<organism evidence="2 3">
    <name type="scientific">Saccharolobus caldissimus</name>
    <dbReference type="NCBI Taxonomy" id="1702097"/>
    <lineage>
        <taxon>Archaea</taxon>
        <taxon>Thermoproteota</taxon>
        <taxon>Thermoprotei</taxon>
        <taxon>Sulfolobales</taxon>
        <taxon>Sulfolobaceae</taxon>
        <taxon>Saccharolobus</taxon>
    </lineage>
</organism>
<dbReference type="KEGG" id="scas:SACC_29330"/>
<dbReference type="GeneID" id="68867657"/>
<keyword evidence="1" id="KW-0812">Transmembrane</keyword>
<evidence type="ECO:0000313" key="2">
    <source>
        <dbReference type="EMBL" id="BDB99916.1"/>
    </source>
</evidence>
<evidence type="ECO:0000313" key="3">
    <source>
        <dbReference type="Proteomes" id="UP001319921"/>
    </source>
</evidence>
<dbReference type="Proteomes" id="UP001319921">
    <property type="component" value="Chromosome"/>
</dbReference>
<dbReference type="Pfam" id="PF05317">
    <property type="entry name" value="Thermopsin"/>
    <property type="match status" value="1"/>
</dbReference>
<dbReference type="RefSeq" id="WP_229570458.1">
    <property type="nucleotide sequence ID" value="NZ_AP025226.1"/>
</dbReference>
<keyword evidence="3" id="KW-1185">Reference proteome</keyword>
<dbReference type="AlphaFoldDB" id="A0AAQ4CVT5"/>
<feature type="transmembrane region" description="Helical" evidence="1">
    <location>
        <begin position="533"/>
        <end position="552"/>
    </location>
</feature>
<sequence>MLKLIPFLLLLSLPSLVVISLPTGISVFNGPIYTNSVLGFVNITSLLAYNSSAKNLQVPLYGASLQLNVMLVANSTNGEYYFWLQNVADFITNESQFFFGDNVWNTTSPFAGVSNITGRGSVYSTNTPLYHSSYYAYSTNITNYTLPFSFYLIINESYNISGVKVSFGYVILQNGKLLPPNPVFYDNVFIPVSGIISASIVVANQTTPNITIGLTTYVGNYLDAELVWGGFSNGEITTFIKMSSLLALYYMKDGNWVPFSEVYTYGLNTAESSTNLHVTIYKNGDAYVTIGKPDYGLLTSNFNPSIPGFLFLNISSKIPFIINGSLTDNFTGYVNSLIRLRFYDNYSINSTSFALLNGSYPSLIYPTNWFKNLTINPEYAYYYLIRVNSPIPVIANVNGKLVRLNSSNWLVQGSLIRIINYTYYNNSNERIIIVSIYPSTSLKIMEPTLINITTITQYRVNVKSNIPVFILENGEKFKLNGSIWVNKGTNMTLVANIPFYYIGKFIGTYNVSPGQSVLVNGPINESLVLYPNIPIIIIILLIPLIILALVIIKKIVN</sequence>
<proteinExistence type="predicted"/>
<accession>A0AAQ4CVT5</accession>
<gene>
    <name evidence="2" type="ORF">SACC_29330</name>
</gene>
<reference evidence="2 3" key="1">
    <citation type="journal article" date="2022" name="Microbiol. Resour. Announc.">
        <title>Complete Genome Sequence of the Hyperthermophilic and Acidophilic Archaeon Saccharolobus caldissimus Strain HS-3T.</title>
        <authorList>
            <person name="Sakai H.D."/>
            <person name="Kurosawa N."/>
        </authorList>
    </citation>
    <scope>NUCLEOTIDE SEQUENCE [LARGE SCALE GENOMIC DNA]</scope>
    <source>
        <strain evidence="2 3">JCM32116</strain>
    </source>
</reference>